<organism evidence="1 2">
    <name type="scientific">Saccharopolyspora shandongensis</name>
    <dbReference type="NCBI Taxonomy" id="418495"/>
    <lineage>
        <taxon>Bacteria</taxon>
        <taxon>Bacillati</taxon>
        <taxon>Actinomycetota</taxon>
        <taxon>Actinomycetes</taxon>
        <taxon>Pseudonocardiales</taxon>
        <taxon>Pseudonocardiaceae</taxon>
        <taxon>Saccharopolyspora</taxon>
    </lineage>
</organism>
<accession>A0A1H3DZK9</accession>
<dbReference type="STRING" id="418495.SAMN05216215_101424"/>
<evidence type="ECO:0000313" key="1">
    <source>
        <dbReference type="EMBL" id="SDX71478.1"/>
    </source>
</evidence>
<reference evidence="2" key="1">
    <citation type="submission" date="2016-10" db="EMBL/GenBank/DDBJ databases">
        <authorList>
            <person name="Varghese N."/>
            <person name="Submissions S."/>
        </authorList>
    </citation>
    <scope>NUCLEOTIDE SEQUENCE [LARGE SCALE GENOMIC DNA]</scope>
    <source>
        <strain evidence="2">CGMCC 4.3530</strain>
    </source>
</reference>
<evidence type="ECO:0000313" key="2">
    <source>
        <dbReference type="Proteomes" id="UP000199529"/>
    </source>
</evidence>
<name>A0A1H3DZK9_9PSEU</name>
<protein>
    <submittedName>
        <fullName evidence="1">Uncharacterized protein</fullName>
    </submittedName>
</protein>
<dbReference type="AlphaFoldDB" id="A0A1H3DZK9"/>
<sequence>MARKILILQAVLICVGLIALLLREIPGLVREIRMWRMAISFRGDAHRKEAA</sequence>
<gene>
    <name evidence="1" type="ORF">SAMN05216215_101424</name>
</gene>
<dbReference type="Proteomes" id="UP000199529">
    <property type="component" value="Unassembled WGS sequence"/>
</dbReference>
<dbReference type="EMBL" id="FNOK01000014">
    <property type="protein sequence ID" value="SDX71478.1"/>
    <property type="molecule type" value="Genomic_DNA"/>
</dbReference>
<keyword evidence="2" id="KW-1185">Reference proteome</keyword>
<proteinExistence type="predicted"/>